<gene>
    <name evidence="14" type="ORF">MAIT1_03908</name>
</gene>
<evidence type="ECO:0000256" key="1">
    <source>
        <dbReference type="ARBA" id="ARBA00004571"/>
    </source>
</evidence>
<dbReference type="InterPro" id="IPR036942">
    <property type="entry name" value="Beta-barrel_TonB_sf"/>
</dbReference>
<dbReference type="GO" id="GO:0006811">
    <property type="term" value="P:monoatomic ion transport"/>
    <property type="evidence" value="ECO:0007669"/>
    <property type="project" value="UniProtKB-KW"/>
</dbReference>
<dbReference type="InterPro" id="IPR012910">
    <property type="entry name" value="Plug_dom"/>
</dbReference>
<evidence type="ECO:0000256" key="11">
    <source>
        <dbReference type="RuleBase" id="RU003357"/>
    </source>
</evidence>
<dbReference type="PANTHER" id="PTHR30069">
    <property type="entry name" value="TONB-DEPENDENT OUTER MEMBRANE RECEPTOR"/>
    <property type="match status" value="1"/>
</dbReference>
<sequence length="577" mass="62631">MVTATRTAVTVDQALAPVSVITAEQLKQRQVRNAEEALRALPGIDIAKNGGAGAQASVYMRGANADHTLLLIDGLKMGSATNGLASLQHLPIGQIERIEIVRGPRSALYGSEAIGGVIQIFTKKGAEGLRGEALIGGGGEGTNEQGLSLSGGKNGWRYAASVSRLETDGFDARQPTTGFFAVNQPDDDGYQRTGVNVRVSKTFSRGEVELHGLRSFGDNDFDGTPNQGEFVNQTLGAKARLQATDYWDITLRAGHSRDDSTNLTDGVYFSEFNTKRVSLGLQNDIAIGDDHLLTIGADWMDDRVDSNTAYDVTSRDVLGLFGQYQGAWGDHDLLLALRYDDNEQFGGQTTGNVAWGYDLPWGGLRLTAGYGTAYKAPTFNDLYWPASAWFSGNPNLKPEESHTWDLGLAGENHGVSWSLSGFRTRVKNLIAYDATTFTNNNINSAKLDGVELELGFDIAGVDINVAGTLTRALDGDTGNRLARRAARSLKVQADKRWDAVSVGGDWIVQGHRWDELANTTYLAGYGVVNLRGEYRFAQDWALRVSAENLLDPTYQTINTYNTQGRLILGQLVWSFAQ</sequence>
<keyword evidence="6" id="KW-0406">Ion transport</keyword>
<evidence type="ECO:0000259" key="12">
    <source>
        <dbReference type="Pfam" id="PF00593"/>
    </source>
</evidence>
<dbReference type="PROSITE" id="PS52016">
    <property type="entry name" value="TONB_DEPENDENT_REC_3"/>
    <property type="match status" value="1"/>
</dbReference>
<evidence type="ECO:0000256" key="3">
    <source>
        <dbReference type="ARBA" id="ARBA00022452"/>
    </source>
</evidence>
<feature type="domain" description="TonB-dependent receptor-like beta-barrel" evidence="12">
    <location>
        <begin position="186"/>
        <end position="549"/>
    </location>
</feature>
<reference evidence="14 15" key="1">
    <citation type="journal article" date="2016" name="BMC Genomics">
        <title>Combined genomic and structural analyses of a cultured magnetotactic bacterium reveals its niche adaptation to a dynamic environment.</title>
        <authorList>
            <person name="Araujo A.C."/>
            <person name="Morillo V."/>
            <person name="Cypriano J."/>
            <person name="Teixeira L.C."/>
            <person name="Leao P."/>
            <person name="Lyra S."/>
            <person name="Almeida L.G."/>
            <person name="Bazylinski D.A."/>
            <person name="Vasconcellos A.T."/>
            <person name="Abreu F."/>
            <person name="Lins U."/>
        </authorList>
    </citation>
    <scope>NUCLEOTIDE SEQUENCE [LARGE SCALE GENOMIC DNA]</scope>
    <source>
        <strain evidence="14 15">IT-1</strain>
    </source>
</reference>
<keyword evidence="9 10" id="KW-0998">Cell outer membrane</keyword>
<proteinExistence type="inferred from homology"/>
<keyword evidence="3 10" id="KW-1134">Transmembrane beta strand</keyword>
<keyword evidence="5" id="KW-0732">Signal</keyword>
<evidence type="ECO:0000256" key="7">
    <source>
        <dbReference type="ARBA" id="ARBA00023077"/>
    </source>
</evidence>
<comment type="similarity">
    <text evidence="10 11">Belongs to the TonB-dependent receptor family.</text>
</comment>
<evidence type="ECO:0000256" key="2">
    <source>
        <dbReference type="ARBA" id="ARBA00022448"/>
    </source>
</evidence>
<keyword evidence="2 10" id="KW-0813">Transport</keyword>
<dbReference type="PANTHER" id="PTHR30069:SF53">
    <property type="entry name" value="COLICIN I RECEPTOR-RELATED"/>
    <property type="match status" value="1"/>
</dbReference>
<evidence type="ECO:0000313" key="14">
    <source>
        <dbReference type="EMBL" id="OSM07169.1"/>
    </source>
</evidence>
<evidence type="ECO:0000313" key="15">
    <source>
        <dbReference type="Proteomes" id="UP000194003"/>
    </source>
</evidence>
<feature type="domain" description="TonB-dependent receptor plug" evidence="13">
    <location>
        <begin position="13"/>
        <end position="117"/>
    </location>
</feature>
<dbReference type="Gene3D" id="2.170.130.10">
    <property type="entry name" value="TonB-dependent receptor, plug domain"/>
    <property type="match status" value="1"/>
</dbReference>
<comment type="caution">
    <text evidence="14">The sequence shown here is derived from an EMBL/GenBank/DDBJ whole genome shotgun (WGS) entry which is preliminary data.</text>
</comment>
<evidence type="ECO:0000256" key="5">
    <source>
        <dbReference type="ARBA" id="ARBA00022729"/>
    </source>
</evidence>
<dbReference type="Proteomes" id="UP000194003">
    <property type="component" value="Unassembled WGS sequence"/>
</dbReference>
<organism evidence="14 15">
    <name type="scientific">Magnetofaba australis IT-1</name>
    <dbReference type="NCBI Taxonomy" id="1434232"/>
    <lineage>
        <taxon>Bacteria</taxon>
        <taxon>Pseudomonadati</taxon>
        <taxon>Pseudomonadota</taxon>
        <taxon>Magnetococcia</taxon>
        <taxon>Magnetococcales</taxon>
        <taxon>Magnetococcaceae</taxon>
        <taxon>Magnetofaba</taxon>
    </lineage>
</organism>
<keyword evidence="15" id="KW-1185">Reference proteome</keyword>
<dbReference type="CDD" id="cd01347">
    <property type="entry name" value="ligand_gated_channel"/>
    <property type="match status" value="1"/>
</dbReference>
<keyword evidence="4 10" id="KW-0812">Transmembrane</keyword>
<keyword evidence="7 11" id="KW-0798">TonB box</keyword>
<evidence type="ECO:0000256" key="10">
    <source>
        <dbReference type="PROSITE-ProRule" id="PRU01360"/>
    </source>
</evidence>
<comment type="subcellular location">
    <subcellularLocation>
        <location evidence="1 10">Cell outer membrane</location>
        <topology evidence="1 10">Multi-pass membrane protein</topology>
    </subcellularLocation>
</comment>
<dbReference type="EMBL" id="LVJN01000015">
    <property type="protein sequence ID" value="OSM07169.1"/>
    <property type="molecule type" value="Genomic_DNA"/>
</dbReference>
<name>A0A1Y2K975_9PROT</name>
<keyword evidence="8 10" id="KW-0472">Membrane</keyword>
<keyword evidence="14" id="KW-0675">Receptor</keyword>
<dbReference type="Gene3D" id="2.40.170.20">
    <property type="entry name" value="TonB-dependent receptor, beta-barrel domain"/>
    <property type="match status" value="1"/>
</dbReference>
<evidence type="ECO:0000256" key="9">
    <source>
        <dbReference type="ARBA" id="ARBA00023237"/>
    </source>
</evidence>
<dbReference type="Pfam" id="PF00593">
    <property type="entry name" value="TonB_dep_Rec_b-barrel"/>
    <property type="match status" value="1"/>
</dbReference>
<dbReference type="AlphaFoldDB" id="A0A1Y2K975"/>
<dbReference type="Pfam" id="PF07715">
    <property type="entry name" value="Plug"/>
    <property type="match status" value="1"/>
</dbReference>
<evidence type="ECO:0000259" key="13">
    <source>
        <dbReference type="Pfam" id="PF07715"/>
    </source>
</evidence>
<dbReference type="STRING" id="1434232.MAIT1_03908"/>
<dbReference type="SUPFAM" id="SSF56935">
    <property type="entry name" value="Porins"/>
    <property type="match status" value="1"/>
</dbReference>
<evidence type="ECO:0000256" key="8">
    <source>
        <dbReference type="ARBA" id="ARBA00023136"/>
    </source>
</evidence>
<dbReference type="GO" id="GO:0009279">
    <property type="term" value="C:cell outer membrane"/>
    <property type="evidence" value="ECO:0007669"/>
    <property type="project" value="UniProtKB-SubCell"/>
</dbReference>
<dbReference type="InterPro" id="IPR037066">
    <property type="entry name" value="Plug_dom_sf"/>
</dbReference>
<evidence type="ECO:0000256" key="4">
    <source>
        <dbReference type="ARBA" id="ARBA00022692"/>
    </source>
</evidence>
<dbReference type="GO" id="GO:0015889">
    <property type="term" value="P:cobalamin transport"/>
    <property type="evidence" value="ECO:0007669"/>
    <property type="project" value="TreeGrafter"/>
</dbReference>
<evidence type="ECO:0000256" key="6">
    <source>
        <dbReference type="ARBA" id="ARBA00023065"/>
    </source>
</evidence>
<accession>A0A1Y2K975</accession>
<dbReference type="InterPro" id="IPR000531">
    <property type="entry name" value="Beta-barrel_TonB"/>
</dbReference>
<protein>
    <submittedName>
        <fullName evidence="14">Putative TonB-dependent vitamin B12 receptor</fullName>
    </submittedName>
</protein>
<dbReference type="InterPro" id="IPR039426">
    <property type="entry name" value="TonB-dep_rcpt-like"/>
</dbReference>